<feature type="disulfide bond" evidence="6">
    <location>
        <begin position="1760"/>
        <end position="1787"/>
    </location>
</feature>
<feature type="disulfide bond" evidence="6">
    <location>
        <begin position="2471"/>
        <end position="2498"/>
    </location>
</feature>
<keyword evidence="4 6" id="KW-1015">Disulfide bond</keyword>
<keyword evidence="1 6" id="KW-0768">Sushi</keyword>
<evidence type="ECO:0000256" key="2">
    <source>
        <dbReference type="ARBA" id="ARBA00022729"/>
    </source>
</evidence>
<feature type="domain" description="Sushi" evidence="8">
    <location>
        <begin position="456"/>
        <end position="513"/>
    </location>
</feature>
<feature type="domain" description="Sushi" evidence="8">
    <location>
        <begin position="1848"/>
        <end position="1905"/>
    </location>
</feature>
<feature type="disulfide bond" evidence="6">
    <location>
        <begin position="1528"/>
        <end position="1555"/>
    </location>
</feature>
<feature type="domain" description="Sushi" evidence="8">
    <location>
        <begin position="1616"/>
        <end position="1673"/>
    </location>
</feature>
<feature type="disulfide bond" evidence="6">
    <location>
        <begin position="1470"/>
        <end position="1497"/>
    </location>
</feature>
<proteinExistence type="predicted"/>
<dbReference type="CDD" id="cd00033">
    <property type="entry name" value="CCP"/>
    <property type="match status" value="43"/>
</dbReference>
<dbReference type="EMBL" id="MU825898">
    <property type="protein sequence ID" value="KAJ7383495.1"/>
    <property type="molecule type" value="Genomic_DNA"/>
</dbReference>
<feature type="disulfide bond" evidence="6">
    <location>
        <begin position="368"/>
        <end position="395"/>
    </location>
</feature>
<feature type="domain" description="Sushi" evidence="8">
    <location>
        <begin position="572"/>
        <end position="629"/>
    </location>
</feature>
<feature type="disulfide bond" evidence="6">
    <location>
        <begin position="2381"/>
        <end position="2424"/>
    </location>
</feature>
<evidence type="ECO:0000313" key="10">
    <source>
        <dbReference type="Proteomes" id="UP001163046"/>
    </source>
</evidence>
<keyword evidence="2" id="KW-0732">Signal</keyword>
<feature type="disulfide bond" evidence="6">
    <location>
        <begin position="194"/>
        <end position="221"/>
    </location>
</feature>
<feature type="domain" description="Sushi" evidence="8">
    <location>
        <begin position="1906"/>
        <end position="1963"/>
    </location>
</feature>
<feature type="disulfide bond" evidence="6">
    <location>
        <begin position="78"/>
        <end position="105"/>
    </location>
</feature>
<feature type="domain" description="Sushi" evidence="8">
    <location>
        <begin position="1790"/>
        <end position="1847"/>
    </location>
</feature>
<feature type="domain" description="Sushi" evidence="8">
    <location>
        <begin position="1"/>
        <end position="49"/>
    </location>
</feature>
<feature type="domain" description="Sushi" evidence="8">
    <location>
        <begin position="746"/>
        <end position="803"/>
    </location>
</feature>
<comment type="caution">
    <text evidence="9">The sequence shown here is derived from an EMBL/GenBank/DDBJ whole genome shotgun (WGS) entry which is preliminary data.</text>
</comment>
<feature type="domain" description="Sushi" evidence="8">
    <location>
        <begin position="1558"/>
        <end position="1615"/>
    </location>
</feature>
<feature type="domain" description="Sushi" evidence="8">
    <location>
        <begin position="2379"/>
        <end position="2439"/>
    </location>
</feature>
<feature type="disulfide bond" evidence="6">
    <location>
        <begin position="484"/>
        <end position="511"/>
    </location>
</feature>
<feature type="disulfide bond" evidence="6">
    <location>
        <begin position="1992"/>
        <end position="2019"/>
    </location>
</feature>
<keyword evidence="3" id="KW-0677">Repeat</keyword>
<feature type="domain" description="Sushi" evidence="8">
    <location>
        <begin position="920"/>
        <end position="977"/>
    </location>
</feature>
<feature type="domain" description="Sushi" evidence="8">
    <location>
        <begin position="2022"/>
        <end position="2079"/>
    </location>
</feature>
<dbReference type="Gene3D" id="2.60.120.260">
    <property type="entry name" value="Galactose-binding domain-like"/>
    <property type="match status" value="1"/>
</dbReference>
<dbReference type="SMART" id="SM00032">
    <property type="entry name" value="CCP"/>
    <property type="match status" value="43"/>
</dbReference>
<evidence type="ECO:0000259" key="8">
    <source>
        <dbReference type="PROSITE" id="PS50923"/>
    </source>
</evidence>
<name>A0A9W9ZL92_9CNID</name>
<feature type="disulfide bond" evidence="6">
    <location>
        <begin position="774"/>
        <end position="801"/>
    </location>
</feature>
<feature type="disulfide bond" evidence="6">
    <location>
        <begin position="832"/>
        <end position="859"/>
    </location>
</feature>
<feature type="domain" description="Sushi" evidence="8">
    <location>
        <begin position="2440"/>
        <end position="2500"/>
    </location>
</feature>
<feature type="domain" description="Sushi" evidence="8">
    <location>
        <begin position="2254"/>
        <end position="2315"/>
    </location>
</feature>
<feature type="domain" description="F5/8 type C" evidence="7">
    <location>
        <begin position="2501"/>
        <end position="2607"/>
    </location>
</feature>
<dbReference type="PANTHER" id="PTHR46393:SF7">
    <property type="entry name" value="COMPLEMENT C2"/>
    <property type="match status" value="1"/>
</dbReference>
<feature type="disulfide bond" evidence="6">
    <location>
        <begin position="2108"/>
        <end position="2135"/>
    </location>
</feature>
<dbReference type="InterPro" id="IPR035976">
    <property type="entry name" value="Sushi/SCR/CCP_sf"/>
</dbReference>
<feature type="disulfide bond" evidence="6">
    <location>
        <begin position="1818"/>
        <end position="1845"/>
    </location>
</feature>
<reference evidence="9" key="1">
    <citation type="submission" date="2023-01" db="EMBL/GenBank/DDBJ databases">
        <title>Genome assembly of the deep-sea coral Lophelia pertusa.</title>
        <authorList>
            <person name="Herrera S."/>
            <person name="Cordes E."/>
        </authorList>
    </citation>
    <scope>NUCLEOTIDE SEQUENCE</scope>
    <source>
        <strain evidence="9">USNM1676648</strain>
        <tissue evidence="9">Polyp</tissue>
    </source>
</reference>
<feature type="domain" description="Sushi" evidence="8">
    <location>
        <begin position="1732"/>
        <end position="1789"/>
    </location>
</feature>
<feature type="domain" description="Sushi" evidence="8">
    <location>
        <begin position="862"/>
        <end position="919"/>
    </location>
</feature>
<dbReference type="SUPFAM" id="SSF49785">
    <property type="entry name" value="Galactose-binding domain-like"/>
    <property type="match status" value="1"/>
</dbReference>
<feature type="disulfide bond" evidence="6">
    <location>
        <begin position="426"/>
        <end position="453"/>
    </location>
</feature>
<dbReference type="PANTHER" id="PTHR46393">
    <property type="entry name" value="SUSHI DOMAIN-CONTAINING PROTEIN"/>
    <property type="match status" value="1"/>
</dbReference>
<feature type="domain" description="Sushi" evidence="8">
    <location>
        <begin position="340"/>
        <end position="397"/>
    </location>
</feature>
<dbReference type="PROSITE" id="PS50022">
    <property type="entry name" value="FA58C_3"/>
    <property type="match status" value="1"/>
</dbReference>
<feature type="disulfide bond" evidence="6">
    <location>
        <begin position="1122"/>
        <end position="1149"/>
    </location>
</feature>
<feature type="disulfide bond" evidence="6">
    <location>
        <begin position="600"/>
        <end position="627"/>
    </location>
</feature>
<dbReference type="SUPFAM" id="SSF57535">
    <property type="entry name" value="Complement control module/SCR domain"/>
    <property type="match status" value="43"/>
</dbReference>
<feature type="disulfide bond" evidence="6">
    <location>
        <begin position="1644"/>
        <end position="1671"/>
    </location>
</feature>
<dbReference type="PROSITE" id="PS50923">
    <property type="entry name" value="SUSHI"/>
    <property type="match status" value="43"/>
</dbReference>
<evidence type="ECO:0000313" key="9">
    <source>
        <dbReference type="EMBL" id="KAJ7383495.1"/>
    </source>
</evidence>
<feature type="disulfide bond" evidence="6">
    <location>
        <begin position="310"/>
        <end position="337"/>
    </location>
</feature>
<feature type="disulfide bond" evidence="6">
    <location>
        <begin position="1412"/>
        <end position="1439"/>
    </location>
</feature>
<evidence type="ECO:0000256" key="4">
    <source>
        <dbReference type="ARBA" id="ARBA00023157"/>
    </source>
</evidence>
<feature type="domain" description="Sushi" evidence="8">
    <location>
        <begin position="2138"/>
        <end position="2195"/>
    </location>
</feature>
<feature type="disulfide bond" evidence="6">
    <location>
        <begin position="658"/>
        <end position="685"/>
    </location>
</feature>
<feature type="disulfide bond" evidence="6">
    <location>
        <begin position="1296"/>
        <end position="1323"/>
    </location>
</feature>
<feature type="domain" description="Sushi" evidence="8">
    <location>
        <begin position="1036"/>
        <end position="1093"/>
    </location>
</feature>
<feature type="domain" description="Sushi" evidence="8">
    <location>
        <begin position="1442"/>
        <end position="1499"/>
    </location>
</feature>
<feature type="disulfide bond" evidence="6">
    <location>
        <begin position="1354"/>
        <end position="1381"/>
    </location>
</feature>
<dbReference type="Pfam" id="PF00084">
    <property type="entry name" value="Sushi"/>
    <property type="match status" value="43"/>
</dbReference>
<feature type="domain" description="Sushi" evidence="8">
    <location>
        <begin position="282"/>
        <end position="339"/>
    </location>
</feature>
<sequence length="2750" mass="293945">MNGTLSGNVTTYPNQITFTCDEGFILRGSAMRRCQPDKHWSGNNTFCEAKDCGPLAFPTNGSSVGKQTTFPNKITFSCDEGFILGGSQARMCQSNGRWSGKETFCKAKDCGGLVTPTNGSSFGNLTTYPHQVVFNCDEGFNLRGSRIRQCLSSGNWSGNKTICEAEDCGPLPIPTNGSSSVEKTTFPNKMTFSCDDGFIQSGSVIRKCQANGTWSGDATFCEAKDCGSLRAPINGSSIGNLFTFPNKVYFLCDEGFILKGSEMRQCQASGLWSGNHTFCEAVDCGPLESPLNGSLSGNLTVYPNSVRLWCDPGFVLHGSSFRTCRSNGTWDGFQTICEAIDCGKLRTPQNGTMDGGKTTYPNTLKFSCDEGFILGGSWLRECETNGTWSGNETKCQAQDCGPLAVPINGSSNGDLTVFPNKIVFGCDEGFLLGGSDMRHCLANGTWSENQTFCEAIDCGPLSVPMNGSSSGDSTVFPNNVLFNCDPGFILNGSTIRTCQPNGTWSGILTLCSAVDCGWPQPLQNGSVIGEKTVYPNFVNHSCDEGFILRGSPKIKCQTNGTWSKTSSFCEAKDCGALAVPLNGSITIRETTFPNEASFSCDEGFLLNGSTVRRCQADGSWSGIATSCEAVDCGPLSVPMNGSSSGDSTVFPNNILFNCDPGFILSGSFKRMCRPNGTWSGFVTKCTAKDCGPLAVPTNGSSTGDLTIFPNKIVFGCDDGFNLRGSYNRHCQANGTWSGNQTSCQAQDCGPLAVPTNGSSIGDLTVFPNNIVFGCDEGFLLRGSDMRHCLANGTWSGNRTFCEAVDCGPLSVPMNGSSSGDSTVFPNSVLFNCDPGFNLNGSTIRTCQPNGTWSGILTVCNAVDCGRPQPLQNGSVIGENTVYPNFVNHSCDDGFILRGSPKINCQTNGTWSKTSSYCEAVDCGPLATPMNGSSSGDSTVFPNSVQFNCDPGFVLSGSSKRMCRPNGTWSGFVTICTAKDCGPLAVPTNGSSTGDLTIFPNKIIFGCDEGFNLRGSRTRNCQTNGTWSGNQTLCQAVDCGPLSVPMNGSSSGDSTVFPNSVLFKCDPGFILSGSTIRVCQPNGTWNGSPTVCSAIDCGSLSAPMNGSSSGDTTVFPNSIHFNCDPGFILNGSAIRMCQTNGTWSGFETLCSAVDCGKPQPLQNGSIIGKHTVYPNYVNHICDEGFILRGSPKIKCQTNGTWSKTSSFCEAKDCGTLAVPLNGSIDVRETTFPNEATFSCDEGFILNGSTVRRCQADATWSGTETSCQAVDCGPLSVPMNGSSSGDSTVFPNSVIFKCDPGFILNGSSTRMCQANGTWSGLVALCVAKDCGSLAVPTNGSSLGDLTVFPNKNRFGCDEGFLLRGSHIRHCQENGNWSGNQTFCEAVDCGPLSAPMNGSSSGDSTVFPNSVQLNCDPGFILSGSYRRTCQANGTWSGLPTLCSAVDCGPLFVPMNGFSSGDSTVFPNSVLFNCDPGFILNGSTTRKCQANGTWSGFQALCSAVDCGRPQPLQNGSVIGVNTVYPNFVNHICDEGFILRGSPKIKCQTNGTWSKTSSFCEAKDCGALSIPLNGSIAVRVTTFPNEATFSCDEGFLLNGSTVRRCQSGGSWSGIQPSCEAIDCGPLSAPMNGSSSGDSTVFPNSVLFKCDPGFLLNGSSRRTCQSNGTWNGLTTVCVAKDCGPLAVPTNGSSTGDLTIFPNKIVFGCDEGFNLRGSYNRHCQANGTWSGNETLCQAVNCGPLSAPMNGSSSGDSTVFPNSVQFNCDPGFILNGSTIRTCQANGTWNGLTTICVAVDCGPLSVPINGSSSGDSTVFPNSVQFNCDPGFILNGSTTRMCQPDGTWSGFQTLCSAVDCGHPEPLQNGSIIGEHTVYPNFVTHICDEGFILRGSQKIQCQTNGTWSETSSFCEAKDCGLLKVPLNGSIAGRETTFPNEAKLSCDEGFILSGSTVRRCQANGSWSGIKTSCNAVDCGPLLAPRNGTLSGDLTVFPNRVQFSCNPGFIPSGSLSRKCQANGTWSGKETVCTPVDCGPLHPLQNGSLSGESTVFPNVVSAACDVGFILRGSSQIECEANGTWSSTDTFCEAKDCGNLSKPLNGSVIGSETTYPNELEFKCDVGFELQGSATRKCEADGQWSGEVVQCQAVDCGPSAVPEYGVAHGNSTTYPNMITFSCKTEFSLQGVSTRTCQANGTWTRGDVMCQGMECSEVRPPANGWLFGRDFTHPHSVIFSCGKGFRLVGTSQLTCLKNGSWSDQQPNCLPHSCIKAPDVPVFAYQTWKASKKRYESGERIYYSCKPGFIMVGVPVRQCLMGQWTALRFSCSAPSCNAPRAVPKFAYVTSARGGQSKYLNGEKVYYSCQAGYELVGIPQIECENGVWTEHSFSCKAVICGTLHSPSNGWIQKETGETFGEMYLFMCNVAEGYLMRGSKERRCLANATWSGVQPVCYLQSCDAPVKPVYGKLRSELSNKYFFGKVVEYQCDYGFSARGHGSSKCQIHGNWSNPAPKCISCSLPLGLGNRMIFSSQLSASSERDSRHGAKHGRLHGNSAWCSARSSFAKYFQIDFGRTMEVTAVATQGHPREQKWVLKYILRYSLGKHWLAYQESGREKNSQDFMGSTACLRAEVYGCSFETDCLTFGSEVFARWHSVNTRYFHGYVTKVRETSIEVSPSGKHGSKVNDIVEWPRAKEYNVIRDKKSKSAEIRIGSEVIVPSMDNIGFSQGKVTQKFVTWYGVELGNGEKIWSKAHDIRLLKKPIYCDKE</sequence>
<feature type="domain" description="Sushi" evidence="8">
    <location>
        <begin position="2080"/>
        <end position="2137"/>
    </location>
</feature>
<feature type="domain" description="Sushi" evidence="8">
    <location>
        <begin position="514"/>
        <end position="571"/>
    </location>
</feature>
<feature type="domain" description="Sushi" evidence="8">
    <location>
        <begin position="1674"/>
        <end position="1731"/>
    </location>
</feature>
<feature type="disulfide bond" evidence="6">
    <location>
        <begin position="1876"/>
        <end position="1903"/>
    </location>
</feature>
<keyword evidence="5" id="KW-0325">Glycoprotein</keyword>
<dbReference type="InterPro" id="IPR000421">
    <property type="entry name" value="FA58C"/>
</dbReference>
<evidence type="ECO:0000256" key="1">
    <source>
        <dbReference type="ARBA" id="ARBA00022659"/>
    </source>
</evidence>
<feature type="disulfide bond" evidence="6">
    <location>
        <begin position="2442"/>
        <end position="2485"/>
    </location>
</feature>
<dbReference type="InterPro" id="IPR008979">
    <property type="entry name" value="Galactose-bd-like_sf"/>
</dbReference>
<feature type="disulfide bond" evidence="6">
    <location>
        <begin position="136"/>
        <end position="163"/>
    </location>
</feature>
<protein>
    <submittedName>
        <fullName evidence="9">Uncharacterized protein</fullName>
    </submittedName>
</protein>
<feature type="disulfide bond" evidence="6">
    <location>
        <begin position="2224"/>
        <end position="2251"/>
    </location>
</feature>
<organism evidence="9 10">
    <name type="scientific">Desmophyllum pertusum</name>
    <dbReference type="NCBI Taxonomy" id="174260"/>
    <lineage>
        <taxon>Eukaryota</taxon>
        <taxon>Metazoa</taxon>
        <taxon>Cnidaria</taxon>
        <taxon>Anthozoa</taxon>
        <taxon>Hexacorallia</taxon>
        <taxon>Scleractinia</taxon>
        <taxon>Caryophylliina</taxon>
        <taxon>Caryophylliidae</taxon>
        <taxon>Desmophyllum</taxon>
    </lineage>
</organism>
<dbReference type="InterPro" id="IPR000436">
    <property type="entry name" value="Sushi_SCR_CCP_dom"/>
</dbReference>
<feature type="disulfide bond" evidence="6">
    <location>
        <begin position="716"/>
        <end position="743"/>
    </location>
</feature>
<feature type="disulfide bond" evidence="6">
    <location>
        <begin position="948"/>
        <end position="975"/>
    </location>
</feature>
<feature type="domain" description="Sushi" evidence="8">
    <location>
        <begin position="1268"/>
        <end position="1325"/>
    </location>
</feature>
<dbReference type="OrthoDB" id="6515930at2759"/>
<dbReference type="Proteomes" id="UP001163046">
    <property type="component" value="Unassembled WGS sequence"/>
</dbReference>
<feature type="domain" description="Sushi" evidence="8">
    <location>
        <begin position="2196"/>
        <end position="2253"/>
    </location>
</feature>
<feature type="disulfide bond" evidence="6">
    <location>
        <begin position="1702"/>
        <end position="1729"/>
    </location>
</feature>
<evidence type="ECO:0000256" key="5">
    <source>
        <dbReference type="ARBA" id="ARBA00023180"/>
    </source>
</evidence>
<feature type="disulfide bond" evidence="6">
    <location>
        <begin position="542"/>
        <end position="569"/>
    </location>
</feature>
<feature type="disulfide bond" evidence="6">
    <location>
        <begin position="2166"/>
        <end position="2193"/>
    </location>
</feature>
<feature type="domain" description="Sushi" evidence="8">
    <location>
        <begin position="1094"/>
        <end position="1151"/>
    </location>
</feature>
<feature type="disulfide bond" evidence="6">
    <location>
        <begin position="2050"/>
        <end position="2077"/>
    </location>
</feature>
<feature type="domain" description="Sushi" evidence="8">
    <location>
        <begin position="108"/>
        <end position="165"/>
    </location>
</feature>
<feature type="domain" description="Sushi" evidence="8">
    <location>
        <begin position="630"/>
        <end position="687"/>
    </location>
</feature>
<feature type="domain" description="Sushi" evidence="8">
    <location>
        <begin position="1500"/>
        <end position="1557"/>
    </location>
</feature>
<feature type="disulfide bond" evidence="6">
    <location>
        <begin position="1006"/>
        <end position="1033"/>
    </location>
</feature>
<feature type="domain" description="Sushi" evidence="8">
    <location>
        <begin position="978"/>
        <end position="1035"/>
    </location>
</feature>
<feature type="domain" description="Sushi" evidence="8">
    <location>
        <begin position="1326"/>
        <end position="1383"/>
    </location>
</feature>
<feature type="disulfide bond" evidence="6">
    <location>
        <begin position="20"/>
        <end position="47"/>
    </location>
</feature>
<feature type="disulfide bond" evidence="6">
    <location>
        <begin position="1064"/>
        <end position="1091"/>
    </location>
</feature>
<feature type="domain" description="Sushi" evidence="8">
    <location>
        <begin position="1152"/>
        <end position="1209"/>
    </location>
</feature>
<feature type="domain" description="Sushi" evidence="8">
    <location>
        <begin position="398"/>
        <end position="455"/>
    </location>
</feature>
<feature type="domain" description="Sushi" evidence="8">
    <location>
        <begin position="804"/>
        <end position="861"/>
    </location>
</feature>
<feature type="disulfide bond" evidence="6">
    <location>
        <begin position="1180"/>
        <end position="1207"/>
    </location>
</feature>
<feature type="disulfide bond" evidence="6">
    <location>
        <begin position="890"/>
        <end position="917"/>
    </location>
</feature>
<evidence type="ECO:0000256" key="3">
    <source>
        <dbReference type="ARBA" id="ARBA00022737"/>
    </source>
</evidence>
<feature type="domain" description="Sushi" evidence="8">
    <location>
        <begin position="688"/>
        <end position="745"/>
    </location>
</feature>
<evidence type="ECO:0000256" key="6">
    <source>
        <dbReference type="PROSITE-ProRule" id="PRU00302"/>
    </source>
</evidence>
<keyword evidence="10" id="KW-1185">Reference proteome</keyword>
<feature type="domain" description="Sushi" evidence="8">
    <location>
        <begin position="166"/>
        <end position="223"/>
    </location>
</feature>
<accession>A0A9W9ZL92</accession>
<feature type="domain" description="Sushi" evidence="8">
    <location>
        <begin position="224"/>
        <end position="281"/>
    </location>
</feature>
<dbReference type="Pfam" id="PF00754">
    <property type="entry name" value="F5_F8_type_C"/>
    <property type="match status" value="1"/>
</dbReference>
<feature type="disulfide bond" evidence="6">
    <location>
        <begin position="1934"/>
        <end position="1961"/>
    </location>
</feature>
<evidence type="ECO:0000259" key="7">
    <source>
        <dbReference type="PROSITE" id="PS50022"/>
    </source>
</evidence>
<feature type="domain" description="Sushi" evidence="8">
    <location>
        <begin position="2316"/>
        <end position="2378"/>
    </location>
</feature>
<dbReference type="Gene3D" id="2.10.70.10">
    <property type="entry name" value="Complement Module, domain 1"/>
    <property type="match status" value="43"/>
</dbReference>
<feature type="domain" description="Sushi" evidence="8">
    <location>
        <begin position="1384"/>
        <end position="1441"/>
    </location>
</feature>
<gene>
    <name evidence="9" type="ORF">OS493_027659</name>
</gene>
<feature type="domain" description="Sushi" evidence="8">
    <location>
        <begin position="50"/>
        <end position="107"/>
    </location>
</feature>
<feature type="disulfide bond" evidence="6">
    <location>
        <begin position="1238"/>
        <end position="1265"/>
    </location>
</feature>
<feature type="disulfide bond" evidence="6">
    <location>
        <begin position="252"/>
        <end position="279"/>
    </location>
</feature>
<feature type="domain" description="Sushi" evidence="8">
    <location>
        <begin position="1964"/>
        <end position="2021"/>
    </location>
</feature>
<comment type="caution">
    <text evidence="6">Lacks conserved residue(s) required for the propagation of feature annotation.</text>
</comment>
<feature type="disulfide bond" evidence="6">
    <location>
        <begin position="1586"/>
        <end position="1613"/>
    </location>
</feature>
<feature type="domain" description="Sushi" evidence="8">
    <location>
        <begin position="1210"/>
        <end position="1267"/>
    </location>
</feature>